<sequence length="283" mass="31270">CVGSHGGECDIHKEGECTQCWIPGTPCFATILQCPDDCPQRIPDDATTVKGCWLDCVHECRAVCMHYRSGCGSNASICYDPRFIGGDVVVFYFHGKNNQYFAVVSDNNLQINAHFIGRRPEGRTRDFTWVQSLGVMFGNHTFTVGANKVSKWDDSVDHLFFSFDGKSILLKVVPLTEEDDRIHNYQIPANDCYAHLEVNFKFMGLSSEVEAVLGKTYRPHFKNPEKVGVPVPIMGGEDKYLTFSLVAADCKSCIFNKHAGLSPNLLPKSVASLDCTGKGGKGK</sequence>
<organism evidence="1 2">
    <name type="scientific">Taxus chinensis</name>
    <name type="common">Chinese yew</name>
    <name type="synonym">Taxus wallichiana var. chinensis</name>
    <dbReference type="NCBI Taxonomy" id="29808"/>
    <lineage>
        <taxon>Eukaryota</taxon>
        <taxon>Viridiplantae</taxon>
        <taxon>Streptophyta</taxon>
        <taxon>Embryophyta</taxon>
        <taxon>Tracheophyta</taxon>
        <taxon>Spermatophyta</taxon>
        <taxon>Pinopsida</taxon>
        <taxon>Pinidae</taxon>
        <taxon>Conifers II</taxon>
        <taxon>Cupressales</taxon>
        <taxon>Taxaceae</taxon>
        <taxon>Taxus</taxon>
    </lineage>
</organism>
<dbReference type="InterPro" id="IPR009646">
    <property type="entry name" value="Root_cap"/>
</dbReference>
<dbReference type="AlphaFoldDB" id="A0AA38BRJ1"/>
<feature type="non-terminal residue" evidence="1">
    <location>
        <position position="1"/>
    </location>
</feature>
<gene>
    <name evidence="1" type="ORF">KI387_033023</name>
</gene>
<protein>
    <submittedName>
        <fullName evidence="1">Uncharacterized protein</fullName>
    </submittedName>
</protein>
<feature type="non-terminal residue" evidence="1">
    <location>
        <position position="283"/>
    </location>
</feature>
<dbReference type="OMA" id="MNINTHQ"/>
<keyword evidence="2" id="KW-1185">Reference proteome</keyword>
<dbReference type="Pfam" id="PF06830">
    <property type="entry name" value="Root_cap"/>
    <property type="match status" value="1"/>
</dbReference>
<evidence type="ECO:0000313" key="1">
    <source>
        <dbReference type="EMBL" id="KAH9288906.1"/>
    </source>
</evidence>
<evidence type="ECO:0000313" key="2">
    <source>
        <dbReference type="Proteomes" id="UP000824469"/>
    </source>
</evidence>
<dbReference type="EMBL" id="JAHRHJ020003813">
    <property type="protein sequence ID" value="KAH9288906.1"/>
    <property type="molecule type" value="Genomic_DNA"/>
</dbReference>
<reference evidence="1 2" key="1">
    <citation type="journal article" date="2021" name="Nat. Plants">
        <title>The Taxus genome provides insights into paclitaxel biosynthesis.</title>
        <authorList>
            <person name="Xiong X."/>
            <person name="Gou J."/>
            <person name="Liao Q."/>
            <person name="Li Y."/>
            <person name="Zhou Q."/>
            <person name="Bi G."/>
            <person name="Li C."/>
            <person name="Du R."/>
            <person name="Wang X."/>
            <person name="Sun T."/>
            <person name="Guo L."/>
            <person name="Liang H."/>
            <person name="Lu P."/>
            <person name="Wu Y."/>
            <person name="Zhang Z."/>
            <person name="Ro D.K."/>
            <person name="Shang Y."/>
            <person name="Huang S."/>
            <person name="Yan J."/>
        </authorList>
    </citation>
    <scope>NUCLEOTIDE SEQUENCE [LARGE SCALE GENOMIC DNA]</scope>
    <source>
        <strain evidence="1">Ta-2019</strain>
    </source>
</reference>
<accession>A0AA38BRJ1</accession>
<comment type="caution">
    <text evidence="1">The sequence shown here is derived from an EMBL/GenBank/DDBJ whole genome shotgun (WGS) entry which is preliminary data.</text>
</comment>
<name>A0AA38BRJ1_TAXCH</name>
<dbReference type="Proteomes" id="UP000824469">
    <property type="component" value="Unassembled WGS sequence"/>
</dbReference>
<proteinExistence type="predicted"/>
<dbReference type="PANTHER" id="PTHR31656">
    <property type="entry name" value="ROOT CAP DOMAIN-CONTAINING PROTEIN"/>
    <property type="match status" value="1"/>
</dbReference>